<proteinExistence type="inferred from homology"/>
<feature type="transmembrane region" description="Helical" evidence="8">
    <location>
        <begin position="254"/>
        <end position="275"/>
    </location>
</feature>
<evidence type="ECO:0000256" key="7">
    <source>
        <dbReference type="ARBA" id="ARBA00023136"/>
    </source>
</evidence>
<evidence type="ECO:0000313" key="9">
    <source>
        <dbReference type="EMBL" id="MDC3421314.1"/>
    </source>
</evidence>
<dbReference type="AlphaFoldDB" id="A0A9X4AJ25"/>
<evidence type="ECO:0000256" key="6">
    <source>
        <dbReference type="ARBA" id="ARBA00022989"/>
    </source>
</evidence>
<keyword evidence="5 8" id="KW-0812">Transmembrane</keyword>
<evidence type="ECO:0000256" key="5">
    <source>
        <dbReference type="ARBA" id="ARBA00022692"/>
    </source>
</evidence>
<keyword evidence="7 8" id="KW-0472">Membrane</keyword>
<dbReference type="Pfam" id="PF03547">
    <property type="entry name" value="Mem_trans"/>
    <property type="match status" value="1"/>
</dbReference>
<protein>
    <submittedName>
        <fullName evidence="9">AEC family transporter</fullName>
    </submittedName>
</protein>
<organism evidence="9 10">
    <name type="scientific">Aquibacillus koreensis</name>
    <dbReference type="NCBI Taxonomy" id="279446"/>
    <lineage>
        <taxon>Bacteria</taxon>
        <taxon>Bacillati</taxon>
        <taxon>Bacillota</taxon>
        <taxon>Bacilli</taxon>
        <taxon>Bacillales</taxon>
        <taxon>Bacillaceae</taxon>
        <taxon>Aquibacillus</taxon>
    </lineage>
</organism>
<dbReference type="RefSeq" id="WP_259869498.1">
    <property type="nucleotide sequence ID" value="NZ_JAMQJZ010000010.1"/>
</dbReference>
<keyword evidence="4" id="KW-1003">Cell membrane</keyword>
<feature type="transmembrane region" description="Helical" evidence="8">
    <location>
        <begin position="287"/>
        <end position="310"/>
    </location>
</feature>
<sequence>MDIGVVVTSIFVMAIIIGFGSLLATRTPITNELKIGLMFIIINLAVPSIILNGVFSTEITEAIFENVITIFFISIIYHLIGLIFGYIFARLFRFKSRLSTKLAILASMGNSGFIGIPLCATIFGPTGGFLAAIFDAGLDVIIFSLVVYLLQSEGRFQLKQLKALLNPPLIAITFGLTAASTGFTPPIFLKQLTEMLSAIAAPLAMLYIGMLIPPLFKARGIQLYKGLWMPLCLRLLIIPIVTITLVGFLSLDGLIKNVVIILSAMPTFMLATVLFSKYTNDEETAVVTTIYSTILSLLTIPLIAFISSYIS</sequence>
<evidence type="ECO:0000256" key="1">
    <source>
        <dbReference type="ARBA" id="ARBA00004651"/>
    </source>
</evidence>
<keyword evidence="6 8" id="KW-1133">Transmembrane helix</keyword>
<feature type="transmembrane region" description="Helical" evidence="8">
    <location>
        <begin position="129"/>
        <end position="151"/>
    </location>
</feature>
<evidence type="ECO:0000256" key="8">
    <source>
        <dbReference type="SAM" id="Phobius"/>
    </source>
</evidence>
<comment type="subcellular location">
    <subcellularLocation>
        <location evidence="1">Cell membrane</location>
        <topology evidence="1">Multi-pass membrane protein</topology>
    </subcellularLocation>
</comment>
<keyword evidence="10" id="KW-1185">Reference proteome</keyword>
<feature type="transmembrane region" description="Helical" evidence="8">
    <location>
        <begin position="67"/>
        <end position="89"/>
    </location>
</feature>
<dbReference type="Proteomes" id="UP001145072">
    <property type="component" value="Unassembled WGS sequence"/>
</dbReference>
<evidence type="ECO:0000256" key="2">
    <source>
        <dbReference type="ARBA" id="ARBA00010145"/>
    </source>
</evidence>
<dbReference type="PANTHER" id="PTHR36838">
    <property type="entry name" value="AUXIN EFFLUX CARRIER FAMILY PROTEIN"/>
    <property type="match status" value="1"/>
</dbReference>
<feature type="transmembrane region" description="Helical" evidence="8">
    <location>
        <begin position="101"/>
        <end position="123"/>
    </location>
</feature>
<evidence type="ECO:0000256" key="3">
    <source>
        <dbReference type="ARBA" id="ARBA00022448"/>
    </source>
</evidence>
<reference evidence="9" key="1">
    <citation type="submission" date="2022-06" db="EMBL/GenBank/DDBJ databases">
        <title>Aquibacillus sp. a new bacterium isolated from soil saline samples.</title>
        <authorList>
            <person name="Galisteo C."/>
            <person name="De La Haba R."/>
            <person name="Sanchez-Porro C."/>
            <person name="Ventosa A."/>
        </authorList>
    </citation>
    <scope>NUCLEOTIDE SEQUENCE</scope>
    <source>
        <strain evidence="9">JCM 12387</strain>
    </source>
</reference>
<gene>
    <name evidence="9" type="ORF">NC661_13135</name>
</gene>
<keyword evidence="3" id="KW-0813">Transport</keyword>
<name>A0A9X4AJ25_9BACI</name>
<dbReference type="Gene3D" id="1.20.1530.20">
    <property type="match status" value="2"/>
</dbReference>
<dbReference type="GO" id="GO:0005886">
    <property type="term" value="C:plasma membrane"/>
    <property type="evidence" value="ECO:0007669"/>
    <property type="project" value="UniProtKB-SubCell"/>
</dbReference>
<dbReference type="GO" id="GO:0055085">
    <property type="term" value="P:transmembrane transport"/>
    <property type="evidence" value="ECO:0007669"/>
    <property type="project" value="InterPro"/>
</dbReference>
<feature type="transmembrane region" description="Helical" evidence="8">
    <location>
        <begin position="36"/>
        <end position="55"/>
    </location>
</feature>
<evidence type="ECO:0000256" key="4">
    <source>
        <dbReference type="ARBA" id="ARBA00022475"/>
    </source>
</evidence>
<dbReference type="InterPro" id="IPR038770">
    <property type="entry name" value="Na+/solute_symporter_sf"/>
</dbReference>
<dbReference type="InterPro" id="IPR004776">
    <property type="entry name" value="Mem_transp_PIN-like"/>
</dbReference>
<comment type="similarity">
    <text evidence="2">Belongs to the auxin efflux carrier (TC 2.A.69) family.</text>
</comment>
<feature type="transmembrane region" description="Helical" evidence="8">
    <location>
        <begin position="228"/>
        <end position="248"/>
    </location>
</feature>
<dbReference type="EMBL" id="JAMQJZ010000010">
    <property type="protein sequence ID" value="MDC3421314.1"/>
    <property type="molecule type" value="Genomic_DNA"/>
</dbReference>
<comment type="caution">
    <text evidence="9">The sequence shown here is derived from an EMBL/GenBank/DDBJ whole genome shotgun (WGS) entry which is preliminary data.</text>
</comment>
<feature type="transmembrane region" description="Helical" evidence="8">
    <location>
        <begin position="195"/>
        <end position="216"/>
    </location>
</feature>
<feature type="transmembrane region" description="Helical" evidence="8">
    <location>
        <begin position="163"/>
        <end position="183"/>
    </location>
</feature>
<dbReference type="PANTHER" id="PTHR36838:SF3">
    <property type="entry name" value="TRANSPORTER AUXIN EFFLUX CARRIER EC FAMILY"/>
    <property type="match status" value="1"/>
</dbReference>
<accession>A0A9X4AJ25</accession>
<feature type="transmembrane region" description="Helical" evidence="8">
    <location>
        <begin position="6"/>
        <end position="24"/>
    </location>
</feature>
<evidence type="ECO:0000313" key="10">
    <source>
        <dbReference type="Proteomes" id="UP001145072"/>
    </source>
</evidence>